<dbReference type="AlphaFoldDB" id="A0A3E4YL21"/>
<gene>
    <name evidence="1" type="ORF">DXB99_02445</name>
</gene>
<evidence type="ECO:0000313" key="2">
    <source>
        <dbReference type="Proteomes" id="UP000260758"/>
    </source>
</evidence>
<dbReference type="RefSeq" id="WP_117718158.1">
    <property type="nucleotide sequence ID" value="NZ_QSTP01000001.1"/>
</dbReference>
<comment type="caution">
    <text evidence="1">The sequence shown here is derived from an EMBL/GenBank/DDBJ whole genome shotgun (WGS) entry which is preliminary data.</text>
</comment>
<dbReference type="EMBL" id="QSTP01000001">
    <property type="protein sequence ID" value="RGM75400.1"/>
    <property type="molecule type" value="Genomic_DNA"/>
</dbReference>
<name>A0A3E4YL21_9FIRM</name>
<dbReference type="Proteomes" id="UP000260758">
    <property type="component" value="Unassembled WGS sequence"/>
</dbReference>
<accession>A0A3E4YL21</accession>
<proteinExistence type="predicted"/>
<organism evidence="1 2">
    <name type="scientific">Agathobacter rectalis</name>
    <dbReference type="NCBI Taxonomy" id="39491"/>
    <lineage>
        <taxon>Bacteria</taxon>
        <taxon>Bacillati</taxon>
        <taxon>Bacillota</taxon>
        <taxon>Clostridia</taxon>
        <taxon>Lachnospirales</taxon>
        <taxon>Lachnospiraceae</taxon>
        <taxon>Agathobacter</taxon>
    </lineage>
</organism>
<protein>
    <submittedName>
        <fullName evidence="1">Uncharacterized protein</fullName>
    </submittedName>
</protein>
<evidence type="ECO:0000313" key="1">
    <source>
        <dbReference type="EMBL" id="RGM75400.1"/>
    </source>
</evidence>
<sequence>MINNKKRVQSILVMGFGLSLILASNVKSKDVLVSTVTPDTPMQKLEKQYTYDGVAGVSNTIKNIFEETKTTEIANIEPTIEKQDIACIVTAPNSETKIANKDVPYYTSMDSNEPIGYFNFNSEITYSKANENFGVVNIDLNNNDNENADDESESNVYFHLSDLSERNDYTSFEISSYPGTKTIESYTVFGKNTPQQRLQNAATTDEQGFRRLNNRYMVALGSRFTSIVGQYFDIVLANGTVIPCMLSDQKSDEHTDSSHTWTIANGSYCCSEFCVDVSKIRANGVIGDVSVLNGWDSRVKEIRVYNYNYFNH</sequence>
<reference evidence="1 2" key="1">
    <citation type="submission" date="2018-08" db="EMBL/GenBank/DDBJ databases">
        <title>A genome reference for cultivated species of the human gut microbiota.</title>
        <authorList>
            <person name="Zou Y."/>
            <person name="Xue W."/>
            <person name="Luo G."/>
        </authorList>
    </citation>
    <scope>NUCLEOTIDE SEQUENCE [LARGE SCALE GENOMIC DNA]</scope>
    <source>
        <strain evidence="1 2">OM07-13</strain>
    </source>
</reference>